<protein>
    <submittedName>
        <fullName evidence="1">Uncharacterized protein</fullName>
    </submittedName>
</protein>
<proteinExistence type="predicted"/>
<evidence type="ECO:0000313" key="2">
    <source>
        <dbReference type="Proteomes" id="UP000326950"/>
    </source>
</evidence>
<gene>
    <name evidence="1" type="ORF">BDV40DRAFT_251368</name>
</gene>
<dbReference type="AlphaFoldDB" id="A0A5N6VAU2"/>
<accession>A0A5N6VAU2</accession>
<name>A0A5N6VAU2_ASPTM</name>
<reference evidence="1 2" key="1">
    <citation type="submission" date="2019-04" db="EMBL/GenBank/DDBJ databases">
        <title>Friends and foes A comparative genomics study of 23 Aspergillus species from section Flavi.</title>
        <authorList>
            <consortium name="DOE Joint Genome Institute"/>
            <person name="Kjaerbolling I."/>
            <person name="Vesth T."/>
            <person name="Frisvad J.C."/>
            <person name="Nybo J.L."/>
            <person name="Theobald S."/>
            <person name="Kildgaard S."/>
            <person name="Isbrandt T."/>
            <person name="Kuo A."/>
            <person name="Sato A."/>
            <person name="Lyhne E.K."/>
            <person name="Kogle M.E."/>
            <person name="Wiebenga A."/>
            <person name="Kun R.S."/>
            <person name="Lubbers R.J."/>
            <person name="Makela M.R."/>
            <person name="Barry K."/>
            <person name="Chovatia M."/>
            <person name="Clum A."/>
            <person name="Daum C."/>
            <person name="Haridas S."/>
            <person name="He G."/>
            <person name="LaButti K."/>
            <person name="Lipzen A."/>
            <person name="Mondo S."/>
            <person name="Riley R."/>
            <person name="Salamov A."/>
            <person name="Simmons B.A."/>
            <person name="Magnuson J.K."/>
            <person name="Henrissat B."/>
            <person name="Mortensen U.H."/>
            <person name="Larsen T.O."/>
            <person name="Devries R.P."/>
            <person name="Grigoriev I.V."/>
            <person name="Machida M."/>
            <person name="Baker S.E."/>
            <person name="Andersen M.R."/>
        </authorList>
    </citation>
    <scope>NUCLEOTIDE SEQUENCE [LARGE SCALE GENOMIC DNA]</scope>
    <source>
        <strain evidence="1 2">CBS 117626</strain>
    </source>
</reference>
<evidence type="ECO:0000313" key="1">
    <source>
        <dbReference type="EMBL" id="KAE8168136.1"/>
    </source>
</evidence>
<sequence length="62" mass="6992">MIAERRLHSTSYLCLDSGISIITGPQQPPGAFTLDRATRHNPPRIHQDLHLILHSVYAPLHQ</sequence>
<organism evidence="1 2">
    <name type="scientific">Aspergillus tamarii</name>
    <dbReference type="NCBI Taxonomy" id="41984"/>
    <lineage>
        <taxon>Eukaryota</taxon>
        <taxon>Fungi</taxon>
        <taxon>Dikarya</taxon>
        <taxon>Ascomycota</taxon>
        <taxon>Pezizomycotina</taxon>
        <taxon>Eurotiomycetes</taxon>
        <taxon>Eurotiomycetidae</taxon>
        <taxon>Eurotiales</taxon>
        <taxon>Aspergillaceae</taxon>
        <taxon>Aspergillus</taxon>
        <taxon>Aspergillus subgen. Circumdati</taxon>
    </lineage>
</organism>
<dbReference type="EMBL" id="ML738586">
    <property type="protein sequence ID" value="KAE8168136.1"/>
    <property type="molecule type" value="Genomic_DNA"/>
</dbReference>
<dbReference type="Proteomes" id="UP000326950">
    <property type="component" value="Unassembled WGS sequence"/>
</dbReference>
<keyword evidence="2" id="KW-1185">Reference proteome</keyword>